<evidence type="ECO:0000256" key="8">
    <source>
        <dbReference type="ARBA" id="ARBA00023098"/>
    </source>
</evidence>
<evidence type="ECO:0000313" key="15">
    <source>
        <dbReference type="EMBL" id="KAJ5197876.1"/>
    </source>
</evidence>
<name>A0A9W9MCB6_9EURO</name>
<evidence type="ECO:0000256" key="13">
    <source>
        <dbReference type="SAM" id="MobiDB-lite"/>
    </source>
</evidence>
<keyword evidence="7 14" id="KW-1133">Transmembrane helix</keyword>
<evidence type="ECO:0000313" key="16">
    <source>
        <dbReference type="Proteomes" id="UP001150904"/>
    </source>
</evidence>
<keyword evidence="4" id="KW-0444">Lipid biosynthesis</keyword>
<keyword evidence="12" id="KW-0012">Acyltransferase</keyword>
<keyword evidence="16" id="KW-1185">Reference proteome</keyword>
<comment type="subcellular location">
    <subcellularLocation>
        <location evidence="1">Membrane</location>
        <topology evidence="1">Multi-pass membrane protein</topology>
    </subcellularLocation>
</comment>
<evidence type="ECO:0000256" key="3">
    <source>
        <dbReference type="ARBA" id="ARBA00019082"/>
    </source>
</evidence>
<evidence type="ECO:0000256" key="1">
    <source>
        <dbReference type="ARBA" id="ARBA00004141"/>
    </source>
</evidence>
<feature type="transmembrane region" description="Helical" evidence="14">
    <location>
        <begin position="245"/>
        <end position="267"/>
    </location>
</feature>
<evidence type="ECO:0000256" key="4">
    <source>
        <dbReference type="ARBA" id="ARBA00022516"/>
    </source>
</evidence>
<dbReference type="AlphaFoldDB" id="A0A9W9MCB6"/>
<evidence type="ECO:0000256" key="11">
    <source>
        <dbReference type="ARBA" id="ARBA00023264"/>
    </source>
</evidence>
<keyword evidence="5" id="KW-0808">Transferase</keyword>
<dbReference type="PANTHER" id="PTHR31201">
    <property type="entry name" value="OS01G0585100 PROTEIN"/>
    <property type="match status" value="1"/>
</dbReference>
<organism evidence="15 16">
    <name type="scientific">Penicillium cinerascens</name>
    <dbReference type="NCBI Taxonomy" id="70096"/>
    <lineage>
        <taxon>Eukaryota</taxon>
        <taxon>Fungi</taxon>
        <taxon>Dikarya</taxon>
        <taxon>Ascomycota</taxon>
        <taxon>Pezizomycotina</taxon>
        <taxon>Eurotiomycetes</taxon>
        <taxon>Eurotiomycetidae</taxon>
        <taxon>Eurotiales</taxon>
        <taxon>Aspergillaceae</taxon>
        <taxon>Penicillium</taxon>
    </lineage>
</organism>
<keyword evidence="8" id="KW-0443">Lipid metabolism</keyword>
<dbReference type="GO" id="GO:0006656">
    <property type="term" value="P:phosphatidylcholine biosynthetic process"/>
    <property type="evidence" value="ECO:0007669"/>
    <property type="project" value="TreeGrafter"/>
</dbReference>
<dbReference type="OrthoDB" id="406287at2759"/>
<dbReference type="InterPro" id="IPR021261">
    <property type="entry name" value="GPCAT"/>
</dbReference>
<dbReference type="Proteomes" id="UP001150904">
    <property type="component" value="Unassembled WGS sequence"/>
</dbReference>
<feature type="transmembrane region" description="Helical" evidence="14">
    <location>
        <begin position="445"/>
        <end position="463"/>
    </location>
</feature>
<dbReference type="GO" id="GO:0016746">
    <property type="term" value="F:acyltransferase activity"/>
    <property type="evidence" value="ECO:0007669"/>
    <property type="project" value="UniProtKB-KW"/>
</dbReference>
<evidence type="ECO:0000256" key="7">
    <source>
        <dbReference type="ARBA" id="ARBA00022989"/>
    </source>
</evidence>
<dbReference type="PANTHER" id="PTHR31201:SF1">
    <property type="entry name" value="GLYCEROPHOSPHOCHOLINE ACYLTRANSFERASE 1"/>
    <property type="match status" value="1"/>
</dbReference>
<dbReference type="Pfam" id="PF10998">
    <property type="entry name" value="DUF2838"/>
    <property type="match status" value="1"/>
</dbReference>
<evidence type="ECO:0000256" key="12">
    <source>
        <dbReference type="ARBA" id="ARBA00023315"/>
    </source>
</evidence>
<protein>
    <recommendedName>
        <fullName evidence="3">Glycerophosphocholine acyltransferase 1</fullName>
    </recommendedName>
</protein>
<evidence type="ECO:0000256" key="9">
    <source>
        <dbReference type="ARBA" id="ARBA00023136"/>
    </source>
</evidence>
<reference evidence="15" key="2">
    <citation type="journal article" date="2023" name="IMA Fungus">
        <title>Comparative genomic study of the Penicillium genus elucidates a diverse pangenome and 15 lateral gene transfer events.</title>
        <authorList>
            <person name="Petersen C."/>
            <person name="Sorensen T."/>
            <person name="Nielsen M.R."/>
            <person name="Sondergaard T.E."/>
            <person name="Sorensen J.L."/>
            <person name="Fitzpatrick D.A."/>
            <person name="Frisvad J.C."/>
            <person name="Nielsen K.L."/>
        </authorList>
    </citation>
    <scope>NUCLEOTIDE SEQUENCE</scope>
    <source>
        <strain evidence="15">IBT 15544</strain>
    </source>
</reference>
<feature type="transmembrane region" description="Helical" evidence="14">
    <location>
        <begin position="350"/>
        <end position="372"/>
    </location>
</feature>
<sequence>MGMLTFGRFLSRPYPHYRDGPTIFSFQQQFMMEDARAQRRKSDSTMGDSVASTPAVDYVENPFDDLDNDDFYSPPATPGRLSRNPSFSNSSSYQEDWETFPPLDKLSIFDLLDNFQLSQRFEKWQLALSMQREKVRKQREKIRSTGMNAKDRVVGEFKRRVPTADEQLDKYRRRVKNGVDRLGKQWSQTATVTVREKISFIAGVLNIFISGYLIGACPQYFYMWFSAQLLYFMPIRYFTYHAKGYHYFLADLCYFVNFLNMAAIWVFPNSKRLFIGTFCLTFGNNAAAIAMWRNSLVFHSMDKVVSLFIHIMPPATMHCIVHLTPVEILKERFPAVYAIKFSNPGDPEHYSLGAMIIWATVPYIFWQLMYHLMITVRRADKIAAGRPTSFTWLRKSYAKAWIGKLVLSLPETLQEPAFMLIQYAFALSTMTPSPIFFWYRWASGIYLSALFVWSIYNGATYYIDVFGKRFQKELEQLRKDVQRWQSSPDFATSPLVLPEYTGPRSGALGAPTAPNPLEKQDSIDRIPLLDPSSVVSAASTAVREASKSSDTTVRERN</sequence>
<comment type="caution">
    <text evidence="15">The sequence shown here is derived from an EMBL/GenBank/DDBJ whole genome shotgun (WGS) entry which is preliminary data.</text>
</comment>
<feature type="region of interest" description="Disordered" evidence="13">
    <location>
        <begin position="59"/>
        <end position="93"/>
    </location>
</feature>
<dbReference type="GO" id="GO:0016020">
    <property type="term" value="C:membrane"/>
    <property type="evidence" value="ECO:0007669"/>
    <property type="project" value="UniProtKB-SubCell"/>
</dbReference>
<dbReference type="EMBL" id="JAPQKR010000014">
    <property type="protein sequence ID" value="KAJ5197876.1"/>
    <property type="molecule type" value="Genomic_DNA"/>
</dbReference>
<keyword evidence="6 14" id="KW-0812">Transmembrane</keyword>
<evidence type="ECO:0000256" key="14">
    <source>
        <dbReference type="SAM" id="Phobius"/>
    </source>
</evidence>
<evidence type="ECO:0000256" key="5">
    <source>
        <dbReference type="ARBA" id="ARBA00022679"/>
    </source>
</evidence>
<dbReference type="RefSeq" id="XP_058306304.1">
    <property type="nucleotide sequence ID" value="XM_058454055.1"/>
</dbReference>
<accession>A0A9W9MCB6</accession>
<dbReference type="GeneID" id="83181356"/>
<evidence type="ECO:0000256" key="6">
    <source>
        <dbReference type="ARBA" id="ARBA00022692"/>
    </source>
</evidence>
<feature type="transmembrane region" description="Helical" evidence="14">
    <location>
        <begin position="198"/>
        <end position="215"/>
    </location>
</feature>
<feature type="transmembrane region" description="Helical" evidence="14">
    <location>
        <begin position="273"/>
        <end position="292"/>
    </location>
</feature>
<keyword evidence="11" id="KW-1208">Phospholipid metabolism</keyword>
<gene>
    <name evidence="15" type="ORF">N7498_006993</name>
</gene>
<evidence type="ECO:0000256" key="2">
    <source>
        <dbReference type="ARBA" id="ARBA00006675"/>
    </source>
</evidence>
<reference evidence="15" key="1">
    <citation type="submission" date="2022-12" db="EMBL/GenBank/DDBJ databases">
        <authorList>
            <person name="Petersen C."/>
        </authorList>
    </citation>
    <scope>NUCLEOTIDE SEQUENCE</scope>
    <source>
        <strain evidence="15">IBT 15544</strain>
    </source>
</reference>
<feature type="compositionally biased region" description="Low complexity" evidence="13">
    <location>
        <begin position="82"/>
        <end position="92"/>
    </location>
</feature>
<keyword evidence="9 14" id="KW-0472">Membrane</keyword>
<evidence type="ECO:0000256" key="10">
    <source>
        <dbReference type="ARBA" id="ARBA00023209"/>
    </source>
</evidence>
<keyword evidence="10" id="KW-0594">Phospholipid biosynthesis</keyword>
<comment type="similarity">
    <text evidence="2">Belongs to the GPC1 family.</text>
</comment>
<proteinExistence type="inferred from homology"/>